<gene>
    <name evidence="2" type="ORF">SNOG_04699</name>
</gene>
<dbReference type="AlphaFoldDB" id="Q0UU65"/>
<proteinExistence type="predicted"/>
<dbReference type="HOGENOM" id="CLU_3320235_0_0_1"/>
<evidence type="ECO:0000313" key="3">
    <source>
        <dbReference type="Proteomes" id="UP000001055"/>
    </source>
</evidence>
<feature type="signal peptide" evidence="1">
    <location>
        <begin position="1"/>
        <end position="18"/>
    </location>
</feature>
<organism evidence="2 3">
    <name type="scientific">Phaeosphaeria nodorum (strain SN15 / ATCC MYA-4574 / FGSC 10173)</name>
    <name type="common">Glume blotch fungus</name>
    <name type="synonym">Parastagonospora nodorum</name>
    <dbReference type="NCBI Taxonomy" id="321614"/>
    <lineage>
        <taxon>Eukaryota</taxon>
        <taxon>Fungi</taxon>
        <taxon>Dikarya</taxon>
        <taxon>Ascomycota</taxon>
        <taxon>Pezizomycotina</taxon>
        <taxon>Dothideomycetes</taxon>
        <taxon>Pleosporomycetidae</taxon>
        <taxon>Pleosporales</taxon>
        <taxon>Pleosporineae</taxon>
        <taxon>Phaeosphaeriaceae</taxon>
        <taxon>Parastagonospora</taxon>
    </lineage>
</organism>
<dbReference type="Proteomes" id="UP000001055">
    <property type="component" value="Unassembled WGS sequence"/>
</dbReference>
<dbReference type="GeneID" id="5971979"/>
<reference evidence="3" key="1">
    <citation type="journal article" date="2007" name="Plant Cell">
        <title>Dothideomycete-plant interactions illuminated by genome sequencing and EST analysis of the wheat pathogen Stagonospora nodorum.</title>
        <authorList>
            <person name="Hane J.K."/>
            <person name="Lowe R.G."/>
            <person name="Solomon P.S."/>
            <person name="Tan K.C."/>
            <person name="Schoch C.L."/>
            <person name="Spatafora J.W."/>
            <person name="Crous P.W."/>
            <person name="Kodira C."/>
            <person name="Birren B.W."/>
            <person name="Galagan J.E."/>
            <person name="Torriani S.F."/>
            <person name="McDonald B.A."/>
            <person name="Oliver R.P."/>
        </authorList>
    </citation>
    <scope>NUCLEOTIDE SEQUENCE [LARGE SCALE GENOMIC DNA]</scope>
    <source>
        <strain evidence="3">SN15 / ATCC MYA-4574 / FGSC 10173</strain>
    </source>
</reference>
<dbReference type="KEGG" id="pno:SNOG_04699"/>
<feature type="chain" id="PRO_5004178226" evidence="1">
    <location>
        <begin position="19"/>
        <end position="39"/>
    </location>
</feature>
<dbReference type="EMBL" id="CH445330">
    <property type="protein sequence ID" value="EAT88459.1"/>
    <property type="molecule type" value="Genomic_DNA"/>
</dbReference>
<evidence type="ECO:0000256" key="1">
    <source>
        <dbReference type="SAM" id="SignalP"/>
    </source>
</evidence>
<sequence length="39" mass="4217">MGAAPVMLGVMMIAAIFSFSPRSRPGHDPEYIASFDSCR</sequence>
<dbReference type="InParanoid" id="Q0UU65"/>
<dbReference type="RefSeq" id="XP_001795111.1">
    <property type="nucleotide sequence ID" value="XM_001795059.1"/>
</dbReference>
<protein>
    <submittedName>
        <fullName evidence="2">Uncharacterized protein</fullName>
    </submittedName>
</protein>
<name>Q0UU65_PHANO</name>
<evidence type="ECO:0000313" key="2">
    <source>
        <dbReference type="EMBL" id="EAT88459.1"/>
    </source>
</evidence>
<accession>Q0UU65</accession>
<keyword evidence="1" id="KW-0732">Signal</keyword>